<sequence length="496" mass="56492">MNVIQHMLASRTRFAGKGQIYEEIPAGLNLGGYSILRMAKSLLFFHRMKLRNMTRFIIYSLQTDLGNMTINANLNLQDLHLMGSYERAIEGQDINDLKYVPTYGMAQILLKNVEYRLEGRLRFLHDNLYIVLVSSSLNFDKALLMYRNNNNSSDCDTSVKLTYNNIEDFVERMKADLDSWLKDYLNHLLIFFKPEISIQKSGCRLTTFFTYQQKRMIILTEYVDKAINFLKRRINEVNATVVKLPNFNIYGRNDLKITMEDGRLSGLDSMHRRSVATGTHVGKVRTVESVVGFSNLKVVYKYTAYLTSGEPSQSGLLILSADELTAQMYISLIKEPETVDINFDSLKQVKEESLTMEGAANRMIGNFKHILEHHVLSIMSNALVHNIRLLRTLAKCEPSFIGNGYDDDSGDTNREDDAAIGEGDYFINREDSVDLELSREDKDRADKYHMKLKESLSCLKLASVAQHPGVGTRPSWVRHDPPGPPIYAYAMGTLIG</sequence>
<evidence type="ECO:0000313" key="2">
    <source>
        <dbReference type="Proteomes" id="UP001153292"/>
    </source>
</evidence>
<dbReference type="Proteomes" id="UP001153292">
    <property type="component" value="Chromosome 11"/>
</dbReference>
<organism evidence="1 2">
    <name type="scientific">Chilo suppressalis</name>
    <name type="common">Asiatic rice borer moth</name>
    <dbReference type="NCBI Taxonomy" id="168631"/>
    <lineage>
        <taxon>Eukaryota</taxon>
        <taxon>Metazoa</taxon>
        <taxon>Ecdysozoa</taxon>
        <taxon>Arthropoda</taxon>
        <taxon>Hexapoda</taxon>
        <taxon>Insecta</taxon>
        <taxon>Pterygota</taxon>
        <taxon>Neoptera</taxon>
        <taxon>Endopterygota</taxon>
        <taxon>Lepidoptera</taxon>
        <taxon>Glossata</taxon>
        <taxon>Ditrysia</taxon>
        <taxon>Pyraloidea</taxon>
        <taxon>Crambidae</taxon>
        <taxon>Crambinae</taxon>
        <taxon>Chilo</taxon>
    </lineage>
</organism>
<reference evidence="1" key="1">
    <citation type="submission" date="2021-12" db="EMBL/GenBank/DDBJ databases">
        <authorList>
            <person name="King R."/>
        </authorList>
    </citation>
    <scope>NUCLEOTIDE SEQUENCE</scope>
</reference>
<dbReference type="EMBL" id="OU963904">
    <property type="protein sequence ID" value="CAH2980746.1"/>
    <property type="molecule type" value="Genomic_DNA"/>
</dbReference>
<proteinExistence type="predicted"/>
<keyword evidence="2" id="KW-1185">Reference proteome</keyword>
<evidence type="ECO:0000313" key="1">
    <source>
        <dbReference type="EMBL" id="CAH2980746.1"/>
    </source>
</evidence>
<name>A0ABN8L5E6_CHISP</name>
<accession>A0ABN8L5E6</accession>
<gene>
    <name evidence="1" type="ORF">CHILSU_LOCUS1371</name>
</gene>
<protein>
    <submittedName>
        <fullName evidence="1">Uncharacterized protein</fullName>
    </submittedName>
</protein>